<evidence type="ECO:0000256" key="5">
    <source>
        <dbReference type="SAM" id="Phobius"/>
    </source>
</evidence>
<keyword evidence="4 5" id="KW-0472">Membrane</keyword>
<dbReference type="Pfam" id="PF13515">
    <property type="entry name" value="FUSC_2"/>
    <property type="match status" value="1"/>
</dbReference>
<comment type="subcellular location">
    <subcellularLocation>
        <location evidence="1">Membrane</location>
        <topology evidence="1">Multi-pass membrane protein</topology>
    </subcellularLocation>
</comment>
<keyword evidence="8" id="KW-1185">Reference proteome</keyword>
<dbReference type="RefSeq" id="WP_318595574.1">
    <property type="nucleotide sequence ID" value="NZ_JAWSTH010000004.1"/>
</dbReference>
<organism evidence="7 8">
    <name type="scientific">Conexibacter stalactiti</name>
    <dbReference type="NCBI Taxonomy" id="1940611"/>
    <lineage>
        <taxon>Bacteria</taxon>
        <taxon>Bacillati</taxon>
        <taxon>Actinomycetota</taxon>
        <taxon>Thermoleophilia</taxon>
        <taxon>Solirubrobacterales</taxon>
        <taxon>Conexibacteraceae</taxon>
        <taxon>Conexibacter</taxon>
    </lineage>
</organism>
<gene>
    <name evidence="7" type="ORF">R7226_03130</name>
</gene>
<dbReference type="EMBL" id="JAWSTH010000004">
    <property type="protein sequence ID" value="MDW5593314.1"/>
    <property type="molecule type" value="Genomic_DNA"/>
</dbReference>
<keyword evidence="2 5" id="KW-0812">Transmembrane</keyword>
<feature type="transmembrane region" description="Helical" evidence="5">
    <location>
        <begin position="53"/>
        <end position="70"/>
    </location>
</feature>
<reference evidence="8" key="1">
    <citation type="submission" date="2023-07" db="EMBL/GenBank/DDBJ databases">
        <title>Conexibacter stalactiti sp. nov., isolated from stalactites in a lava cave and emended description of the genus Conexibacter.</title>
        <authorList>
            <person name="Lee S.D."/>
        </authorList>
    </citation>
    <scope>NUCLEOTIDE SEQUENCE [LARGE SCALE GENOMIC DNA]</scope>
    <source>
        <strain evidence="8">KCTC 39840</strain>
    </source>
</reference>
<feature type="domain" description="Integral membrane bound transporter" evidence="6">
    <location>
        <begin position="39"/>
        <end position="161"/>
    </location>
</feature>
<feature type="transmembrane region" description="Helical" evidence="5">
    <location>
        <begin position="103"/>
        <end position="136"/>
    </location>
</feature>
<evidence type="ECO:0000313" key="8">
    <source>
        <dbReference type="Proteomes" id="UP001284601"/>
    </source>
</evidence>
<evidence type="ECO:0000259" key="6">
    <source>
        <dbReference type="Pfam" id="PF13515"/>
    </source>
</evidence>
<proteinExistence type="predicted"/>
<dbReference type="InterPro" id="IPR049453">
    <property type="entry name" value="Memb_transporter_dom"/>
</dbReference>
<evidence type="ECO:0000256" key="2">
    <source>
        <dbReference type="ARBA" id="ARBA00022692"/>
    </source>
</evidence>
<accession>A0ABU4HMP6</accession>
<sequence>MLFDVLEPARRRMRLSSRLDDVRRAALPIAQATLAAGAAWLLATEVFHHQRPFFAPISAIICLGATYLERGRRTVELMIGVTLGIAVGDLLIAAIGVGTLQLMGVIALAMAVAVFVGGGPILITQAAVSAILVVTLQPPTEGIYWGRMIDAFTGGLLGIAVSILIPVDPLALARRTVRPLLDELAGALEDVATALDEGRTDACERALARARTLDTKSGAFHSAVIAAGETARLAPPRWSARDQLVHYAEADPQLDNAVRNVRVLARGALRALQLHDHVPPDIPLALRELAAAVRGFDDALADPHGRAAKAPRAAALRAAARATLVLERTGNMSVSVLVGQVRSTAVDLLRGLGLDGDEARAAVRAAAQEVAAEELEGAGAGVPHRSLH</sequence>
<feature type="transmembrane region" description="Helical" evidence="5">
    <location>
        <begin position="148"/>
        <end position="167"/>
    </location>
</feature>
<dbReference type="Proteomes" id="UP001284601">
    <property type="component" value="Unassembled WGS sequence"/>
</dbReference>
<evidence type="ECO:0000313" key="7">
    <source>
        <dbReference type="EMBL" id="MDW5593314.1"/>
    </source>
</evidence>
<protein>
    <submittedName>
        <fullName evidence="7">FUSC family protein</fullName>
    </submittedName>
</protein>
<keyword evidence="3 5" id="KW-1133">Transmembrane helix</keyword>
<name>A0ABU4HMP6_9ACTN</name>
<evidence type="ECO:0000256" key="1">
    <source>
        <dbReference type="ARBA" id="ARBA00004141"/>
    </source>
</evidence>
<feature type="transmembrane region" description="Helical" evidence="5">
    <location>
        <begin position="77"/>
        <end position="97"/>
    </location>
</feature>
<evidence type="ECO:0000256" key="3">
    <source>
        <dbReference type="ARBA" id="ARBA00022989"/>
    </source>
</evidence>
<comment type="caution">
    <text evidence="7">The sequence shown here is derived from an EMBL/GenBank/DDBJ whole genome shotgun (WGS) entry which is preliminary data.</text>
</comment>
<evidence type="ECO:0000256" key="4">
    <source>
        <dbReference type="ARBA" id="ARBA00023136"/>
    </source>
</evidence>